<comment type="caution">
    <text evidence="2">The sequence shown here is derived from an EMBL/GenBank/DDBJ whole genome shotgun (WGS) entry which is preliminary data.</text>
</comment>
<dbReference type="EMBL" id="BMAW01053160">
    <property type="protein sequence ID" value="GFS89608.1"/>
    <property type="molecule type" value="Genomic_DNA"/>
</dbReference>
<keyword evidence="3" id="KW-1185">Reference proteome</keyword>
<evidence type="ECO:0000313" key="3">
    <source>
        <dbReference type="Proteomes" id="UP000887013"/>
    </source>
</evidence>
<feature type="compositionally biased region" description="Polar residues" evidence="1">
    <location>
        <begin position="808"/>
        <end position="817"/>
    </location>
</feature>
<feature type="compositionally biased region" description="Basic and acidic residues" evidence="1">
    <location>
        <begin position="789"/>
        <end position="807"/>
    </location>
</feature>
<sequence length="825" mass="98815">MAYSRKISSLEESASAQVALNLSQDIGFKEVALQLETPTYGTFFYDHFSSAHFITDQGMLSNLAKSKRSEPSFEIFCHLYDLIHKQEIECWHAAVDKHCQRLTEGLPRCMKQRVQAWMHRIALEYLSYSRRQELLFGISRYFLMNVLPLTSWTQAGRLDEKKLAERLLKEEELTVLQRYRIACVYCLHVHVHELWNVLSQEEKVSIFSYDNPNFSSETYPFVLLWSRQMDEPQGEKSPLRRSYQWCKAAELAVRYGNRAALMSCWKQLKIHWEVLEKHTRQKIIIKMALKCLKGRQRIHLESQGYMDWRGSLILKQYPRSFFVESFAGYNLPSYYNELMCFFLSQIDEEQQLTFFKKAFLIRRSDFVLECYLEWPHQDYFIPTINRLWGILPKERFRKCLLNLARKYAGSYKREDFAYRDREIRYYDYRSLLQTLWKETPEEYKRYVFVGENLNSLFYPIRHSGKGLLSLLLKKSPFEGEDEVLFKQMFRYLPQDDRRTMMRSSTGKDICANLTREGNWCFMNWLLDECILKEEVRRFKKKFMESDCGRSLCLNQLKDNCENWVTNLMDWSFNSDAEKTKYKYELITTGHKLLQVSYFVLQNGDVATVERMINFCILPKERKEPILAHCIKYACKFLLNACEWEKMDVILAQSFDAEEMRNFKKELLTEHGFHAHYEILFVREQYEEVDRFYKWFNLSHQEIKILKKDTLFSKPIFTDICDVLRGHTDKYLKLFRWCLTDEKMVIDLKKSIEERFNIFYILDEERKIIKESFDGLVRDFLPFFRKEEVENKTNEKDVLKESKGEKRSSITIEDGSSSPKKRSRIN</sequence>
<dbReference type="OrthoDB" id="6436924at2759"/>
<evidence type="ECO:0000256" key="1">
    <source>
        <dbReference type="SAM" id="MobiDB-lite"/>
    </source>
</evidence>
<evidence type="ECO:0000313" key="2">
    <source>
        <dbReference type="EMBL" id="GFS89608.1"/>
    </source>
</evidence>
<feature type="region of interest" description="Disordered" evidence="1">
    <location>
        <begin position="789"/>
        <end position="825"/>
    </location>
</feature>
<protein>
    <submittedName>
        <fullName evidence="2">Uncharacterized protein</fullName>
    </submittedName>
</protein>
<accession>A0A8X6N205</accession>
<reference evidence="2" key="1">
    <citation type="submission" date="2020-08" db="EMBL/GenBank/DDBJ databases">
        <title>Multicomponent nature underlies the extraordinary mechanical properties of spider dragline silk.</title>
        <authorList>
            <person name="Kono N."/>
            <person name="Nakamura H."/>
            <person name="Mori M."/>
            <person name="Yoshida Y."/>
            <person name="Ohtoshi R."/>
            <person name="Malay A.D."/>
            <person name="Moran D.A.P."/>
            <person name="Tomita M."/>
            <person name="Numata K."/>
            <person name="Arakawa K."/>
        </authorList>
    </citation>
    <scope>NUCLEOTIDE SEQUENCE</scope>
</reference>
<proteinExistence type="predicted"/>
<organism evidence="2 3">
    <name type="scientific">Nephila pilipes</name>
    <name type="common">Giant wood spider</name>
    <name type="synonym">Nephila maculata</name>
    <dbReference type="NCBI Taxonomy" id="299642"/>
    <lineage>
        <taxon>Eukaryota</taxon>
        <taxon>Metazoa</taxon>
        <taxon>Ecdysozoa</taxon>
        <taxon>Arthropoda</taxon>
        <taxon>Chelicerata</taxon>
        <taxon>Arachnida</taxon>
        <taxon>Araneae</taxon>
        <taxon>Araneomorphae</taxon>
        <taxon>Entelegynae</taxon>
        <taxon>Araneoidea</taxon>
        <taxon>Nephilidae</taxon>
        <taxon>Nephila</taxon>
    </lineage>
</organism>
<dbReference type="AlphaFoldDB" id="A0A8X6N205"/>
<gene>
    <name evidence="2" type="primary">AVEN_153125_1</name>
    <name evidence="2" type="ORF">NPIL_315611</name>
</gene>
<name>A0A8X6N205_NEPPI</name>
<dbReference type="Proteomes" id="UP000887013">
    <property type="component" value="Unassembled WGS sequence"/>
</dbReference>